<evidence type="ECO:0000313" key="1">
    <source>
        <dbReference type="EMBL" id="SHG32220.1"/>
    </source>
</evidence>
<organism evidence="1 2">
    <name type="scientific">Flavobacterium johnsoniae</name>
    <name type="common">Cytophaga johnsonae</name>
    <dbReference type="NCBI Taxonomy" id="986"/>
    <lineage>
        <taxon>Bacteria</taxon>
        <taxon>Pseudomonadati</taxon>
        <taxon>Bacteroidota</taxon>
        <taxon>Flavobacteriia</taxon>
        <taxon>Flavobacteriales</taxon>
        <taxon>Flavobacteriaceae</taxon>
        <taxon>Flavobacterium</taxon>
    </lineage>
</organism>
<dbReference type="EMBL" id="FQWH01000002">
    <property type="protein sequence ID" value="SHG32220.1"/>
    <property type="molecule type" value="Genomic_DNA"/>
</dbReference>
<protein>
    <submittedName>
        <fullName evidence="1">Uncharacterized protein</fullName>
    </submittedName>
</protein>
<dbReference type="Proteomes" id="UP000184112">
    <property type="component" value="Unassembled WGS sequence"/>
</dbReference>
<proteinExistence type="predicted"/>
<dbReference type="AlphaFoldDB" id="A0A1M5IW81"/>
<accession>A0A1M5IW81</accession>
<name>A0A1M5IW81_FLAJO</name>
<gene>
    <name evidence="1" type="ORF">SAMN05444388_102267</name>
</gene>
<reference evidence="1 2" key="1">
    <citation type="submission" date="2016-11" db="EMBL/GenBank/DDBJ databases">
        <authorList>
            <person name="Jaros S."/>
            <person name="Januszkiewicz K."/>
            <person name="Wedrychowicz H."/>
        </authorList>
    </citation>
    <scope>NUCLEOTIDE SEQUENCE [LARGE SCALE GENOMIC DNA]</scope>
    <source>
        <strain evidence="1 2">DSM 6792</strain>
    </source>
</reference>
<evidence type="ECO:0000313" key="2">
    <source>
        <dbReference type="Proteomes" id="UP000184112"/>
    </source>
</evidence>
<sequence length="37" mass="4343">MNRTTPIQDLENKKYLLLQKSDSFSLQSRTNTTQTKL</sequence>